<evidence type="ECO:0000313" key="6">
    <source>
        <dbReference type="Proteomes" id="UP000199657"/>
    </source>
</evidence>
<evidence type="ECO:0000256" key="1">
    <source>
        <dbReference type="ARBA" id="ARBA00022448"/>
    </source>
</evidence>
<dbReference type="InterPro" id="IPR017871">
    <property type="entry name" value="ABC_transporter-like_CS"/>
</dbReference>
<dbReference type="InterPro" id="IPR008995">
    <property type="entry name" value="Mo/tungstate-bd_C_term_dom"/>
</dbReference>
<dbReference type="STRING" id="406100.SAMN04488052_10232"/>
<dbReference type="SMART" id="SM00382">
    <property type="entry name" value="AAA"/>
    <property type="match status" value="1"/>
</dbReference>
<feature type="domain" description="ABC transporter" evidence="4">
    <location>
        <begin position="6"/>
        <end position="236"/>
    </location>
</feature>
<dbReference type="FunFam" id="3.40.50.300:FF:000425">
    <property type="entry name" value="Probable ABC transporter, ATP-binding subunit"/>
    <property type="match status" value="1"/>
</dbReference>
<dbReference type="InterPro" id="IPR003593">
    <property type="entry name" value="AAA+_ATPase"/>
</dbReference>
<dbReference type="SUPFAM" id="SSF50331">
    <property type="entry name" value="MOP-like"/>
    <property type="match status" value="1"/>
</dbReference>
<dbReference type="Pfam" id="PF08402">
    <property type="entry name" value="TOBE_2"/>
    <property type="match status" value="1"/>
</dbReference>
<keyword evidence="2" id="KW-0547">Nucleotide-binding</keyword>
<keyword evidence="6" id="KW-1185">Reference proteome</keyword>
<dbReference type="AlphaFoldDB" id="A0A1H8RHW9"/>
<dbReference type="RefSeq" id="WP_216110701.1">
    <property type="nucleotide sequence ID" value="NZ_FOEG01000002.1"/>
</dbReference>
<dbReference type="GO" id="GO:0043190">
    <property type="term" value="C:ATP-binding cassette (ABC) transporter complex"/>
    <property type="evidence" value="ECO:0007669"/>
    <property type="project" value="InterPro"/>
</dbReference>
<evidence type="ECO:0000313" key="5">
    <source>
        <dbReference type="EMBL" id="SEO65912.1"/>
    </source>
</evidence>
<dbReference type="GO" id="GO:0016887">
    <property type="term" value="F:ATP hydrolysis activity"/>
    <property type="evidence" value="ECO:0007669"/>
    <property type="project" value="InterPro"/>
</dbReference>
<dbReference type="EMBL" id="FOEG01000002">
    <property type="protein sequence ID" value="SEO65912.1"/>
    <property type="molecule type" value="Genomic_DNA"/>
</dbReference>
<dbReference type="Proteomes" id="UP000199657">
    <property type="component" value="Unassembled WGS sequence"/>
</dbReference>
<sequence>MAVTMLELEGVEKKYGGAAAVDKVSFSVNKGEFIAIMGPSGCGKTTTLRMIAGLDVPDGGDIRLWGRSLVDDAPWDRDAPLVWQNYALFPFMSVQKNVEFGLVQRKRPKAERRKKSQEWMERLGIGALANRGVAQLSGGQRQRVALARALVTEPEMLLLDEPLSALDQHLRVQMQGELLRLQRELNTTFIHVTHSQSESFAMADRVIVMNGGTVQQIDAPKVIHQRPANRFVAEFVGGKNIFNGRLQALNAGTALFRVGEREFTVCGVDGFDAGDDACLVVGANHVGIQAAPRGQGNEMDVEIETVETSGSSAIVHMRAADGTEVIAESAVGHLDDALVQVGARVVACWEPDDGFLVPR</sequence>
<dbReference type="InterPro" id="IPR050093">
    <property type="entry name" value="ABC_SmlMolc_Importer"/>
</dbReference>
<evidence type="ECO:0000259" key="4">
    <source>
        <dbReference type="PROSITE" id="PS50893"/>
    </source>
</evidence>
<reference evidence="5 6" key="1">
    <citation type="submission" date="2016-10" db="EMBL/GenBank/DDBJ databases">
        <authorList>
            <person name="de Groot N.N."/>
        </authorList>
    </citation>
    <scope>NUCLEOTIDE SEQUENCE [LARGE SCALE GENOMIC DNA]</scope>
    <source>
        <strain evidence="5 6">CGMCC 1.6291</strain>
    </source>
</reference>
<dbReference type="SUPFAM" id="SSF52540">
    <property type="entry name" value="P-loop containing nucleoside triphosphate hydrolases"/>
    <property type="match status" value="1"/>
</dbReference>
<dbReference type="Gene3D" id="2.40.50.100">
    <property type="match status" value="1"/>
</dbReference>
<accession>A0A1H8RHW9</accession>
<gene>
    <name evidence="5" type="ORF">SAMN04488052_10232</name>
</gene>
<dbReference type="GO" id="GO:0015697">
    <property type="term" value="P:quaternary ammonium group transport"/>
    <property type="evidence" value="ECO:0007669"/>
    <property type="project" value="UniProtKB-ARBA"/>
</dbReference>
<dbReference type="PANTHER" id="PTHR42781">
    <property type="entry name" value="SPERMIDINE/PUTRESCINE IMPORT ATP-BINDING PROTEIN POTA"/>
    <property type="match status" value="1"/>
</dbReference>
<evidence type="ECO:0000256" key="3">
    <source>
        <dbReference type="ARBA" id="ARBA00022840"/>
    </source>
</evidence>
<proteinExistence type="predicted"/>
<name>A0A1H8RHW9_9GAMM</name>
<dbReference type="InterPro" id="IPR003439">
    <property type="entry name" value="ABC_transporter-like_ATP-bd"/>
</dbReference>
<keyword evidence="3 5" id="KW-0067">ATP-binding</keyword>
<dbReference type="PANTHER" id="PTHR42781:SF4">
    <property type="entry name" value="SPERMIDINE_PUTRESCINE IMPORT ATP-BINDING PROTEIN POTA"/>
    <property type="match status" value="1"/>
</dbReference>
<organism evidence="5 6">
    <name type="scientific">Aquisalimonas asiatica</name>
    <dbReference type="NCBI Taxonomy" id="406100"/>
    <lineage>
        <taxon>Bacteria</taxon>
        <taxon>Pseudomonadati</taxon>
        <taxon>Pseudomonadota</taxon>
        <taxon>Gammaproteobacteria</taxon>
        <taxon>Chromatiales</taxon>
        <taxon>Ectothiorhodospiraceae</taxon>
        <taxon>Aquisalimonas</taxon>
    </lineage>
</organism>
<dbReference type="Pfam" id="PF00005">
    <property type="entry name" value="ABC_tran"/>
    <property type="match status" value="1"/>
</dbReference>
<dbReference type="PROSITE" id="PS00211">
    <property type="entry name" value="ABC_TRANSPORTER_1"/>
    <property type="match status" value="1"/>
</dbReference>
<dbReference type="Gene3D" id="3.40.50.300">
    <property type="entry name" value="P-loop containing nucleotide triphosphate hydrolases"/>
    <property type="match status" value="1"/>
</dbReference>
<dbReference type="PROSITE" id="PS50893">
    <property type="entry name" value="ABC_TRANSPORTER_2"/>
    <property type="match status" value="1"/>
</dbReference>
<dbReference type="GO" id="GO:0022857">
    <property type="term" value="F:transmembrane transporter activity"/>
    <property type="evidence" value="ECO:0007669"/>
    <property type="project" value="InterPro"/>
</dbReference>
<evidence type="ECO:0000256" key="2">
    <source>
        <dbReference type="ARBA" id="ARBA00022741"/>
    </source>
</evidence>
<dbReference type="InterPro" id="IPR027417">
    <property type="entry name" value="P-loop_NTPase"/>
</dbReference>
<keyword evidence="1" id="KW-0813">Transport</keyword>
<protein>
    <submittedName>
        <fullName evidence="5">Spermidine/putrescine transport system ATP-binding protein</fullName>
    </submittedName>
</protein>
<dbReference type="InterPro" id="IPR013611">
    <property type="entry name" value="Transp-assoc_OB_typ2"/>
</dbReference>
<dbReference type="GO" id="GO:0005524">
    <property type="term" value="F:ATP binding"/>
    <property type="evidence" value="ECO:0007669"/>
    <property type="project" value="UniProtKB-KW"/>
</dbReference>